<dbReference type="Gene3D" id="2.40.50.140">
    <property type="entry name" value="Nucleic acid-binding proteins"/>
    <property type="match status" value="1"/>
</dbReference>
<feature type="signal peptide" evidence="4">
    <location>
        <begin position="1"/>
        <end position="25"/>
    </location>
</feature>
<dbReference type="Pfam" id="PF00436">
    <property type="entry name" value="SSB"/>
    <property type="match status" value="1"/>
</dbReference>
<evidence type="ECO:0000256" key="3">
    <source>
        <dbReference type="SAM" id="MobiDB-lite"/>
    </source>
</evidence>
<dbReference type="EMBL" id="JAHBMH010000007">
    <property type="protein sequence ID" value="KAK1939665.1"/>
    <property type="molecule type" value="Genomic_DNA"/>
</dbReference>
<dbReference type="InterPro" id="IPR000424">
    <property type="entry name" value="Primosome_PriB/ssb"/>
</dbReference>
<proteinExistence type="predicted"/>
<evidence type="ECO:0000313" key="6">
    <source>
        <dbReference type="Proteomes" id="UP001195914"/>
    </source>
</evidence>
<dbReference type="InterPro" id="IPR012340">
    <property type="entry name" value="NA-bd_OB-fold"/>
</dbReference>
<reference evidence="5" key="1">
    <citation type="journal article" date="2014" name="Nucleic Acids Res.">
        <title>The evolutionary dynamics of variant antigen genes in Babesia reveal a history of genomic innovation underlying host-parasite interaction.</title>
        <authorList>
            <person name="Jackson A.P."/>
            <person name="Otto T.D."/>
            <person name="Darby A."/>
            <person name="Ramaprasad A."/>
            <person name="Xia D."/>
            <person name="Echaide I.E."/>
            <person name="Farber M."/>
            <person name="Gahlot S."/>
            <person name="Gamble J."/>
            <person name="Gupta D."/>
            <person name="Gupta Y."/>
            <person name="Jackson L."/>
            <person name="Malandrin L."/>
            <person name="Malas T.B."/>
            <person name="Moussa E."/>
            <person name="Nair M."/>
            <person name="Reid A.J."/>
            <person name="Sanders M."/>
            <person name="Sharma J."/>
            <person name="Tracey A."/>
            <person name="Quail M.A."/>
            <person name="Weir W."/>
            <person name="Wastling J.M."/>
            <person name="Hall N."/>
            <person name="Willadsen P."/>
            <person name="Lingelbach K."/>
            <person name="Shiels B."/>
            <person name="Tait A."/>
            <person name="Berriman M."/>
            <person name="Allred D.R."/>
            <person name="Pain A."/>
        </authorList>
    </citation>
    <scope>NUCLEOTIDE SEQUENCE</scope>
    <source>
        <strain evidence="5">1802A</strain>
    </source>
</reference>
<keyword evidence="6" id="KW-1185">Reference proteome</keyword>
<gene>
    <name evidence="5" type="ORF">X943_002107</name>
</gene>
<sequence length="225" mass="24839">MFQTRWNCFNAVMLSITAFLSPVLCLRAPISPADLAFLANSPPSYHLQRNSKSNAEGFDTIDAVDREDYQEGGGDYLSEEMPRSLDMMPPTVNNVTLCGRIGFVDQPVMLGNGYKALKLAIATSERGRMGMVKTLWHKVVLYGQGNVDYVHSRARVGDRALVVGTLTYYSPQQSEGSQYRAKVAEVAVRTRGSGHSFILLPKNKQQGDDYGAPIPDDSSYNYSNV</sequence>
<dbReference type="Proteomes" id="UP001195914">
    <property type="component" value="Unassembled WGS sequence"/>
</dbReference>
<dbReference type="SUPFAM" id="SSF50249">
    <property type="entry name" value="Nucleic acid-binding proteins"/>
    <property type="match status" value="1"/>
</dbReference>
<feature type="chain" id="PRO_5042066447" evidence="4">
    <location>
        <begin position="26"/>
        <end position="225"/>
    </location>
</feature>
<name>A0AAD9LKC8_BABDI</name>
<dbReference type="PROSITE" id="PS50935">
    <property type="entry name" value="SSB"/>
    <property type="match status" value="1"/>
</dbReference>
<evidence type="ECO:0000313" key="5">
    <source>
        <dbReference type="EMBL" id="KAK1939665.1"/>
    </source>
</evidence>
<reference evidence="5" key="2">
    <citation type="submission" date="2021-05" db="EMBL/GenBank/DDBJ databases">
        <authorList>
            <person name="Pain A."/>
        </authorList>
    </citation>
    <scope>NUCLEOTIDE SEQUENCE</scope>
    <source>
        <strain evidence="5">1802A</strain>
    </source>
</reference>
<dbReference type="GO" id="GO:0003697">
    <property type="term" value="F:single-stranded DNA binding"/>
    <property type="evidence" value="ECO:0007669"/>
    <property type="project" value="InterPro"/>
</dbReference>
<protein>
    <submittedName>
        <fullName evidence="5">Single-strand binding protein</fullName>
    </submittedName>
</protein>
<dbReference type="AlphaFoldDB" id="A0AAD9LKC8"/>
<evidence type="ECO:0000256" key="4">
    <source>
        <dbReference type="SAM" id="SignalP"/>
    </source>
</evidence>
<comment type="caution">
    <text evidence="5">The sequence shown here is derived from an EMBL/GenBank/DDBJ whole genome shotgun (WGS) entry which is preliminary data.</text>
</comment>
<feature type="region of interest" description="Disordered" evidence="3">
    <location>
        <begin position="201"/>
        <end position="225"/>
    </location>
</feature>
<keyword evidence="1 2" id="KW-0238">DNA-binding</keyword>
<keyword evidence="4" id="KW-0732">Signal</keyword>
<evidence type="ECO:0000256" key="1">
    <source>
        <dbReference type="ARBA" id="ARBA00023125"/>
    </source>
</evidence>
<evidence type="ECO:0000256" key="2">
    <source>
        <dbReference type="PROSITE-ProRule" id="PRU00252"/>
    </source>
</evidence>
<accession>A0AAD9LKC8</accession>
<organism evidence="5 6">
    <name type="scientific">Babesia divergens</name>
    <dbReference type="NCBI Taxonomy" id="32595"/>
    <lineage>
        <taxon>Eukaryota</taxon>
        <taxon>Sar</taxon>
        <taxon>Alveolata</taxon>
        <taxon>Apicomplexa</taxon>
        <taxon>Aconoidasida</taxon>
        <taxon>Piroplasmida</taxon>
        <taxon>Babesiidae</taxon>
        <taxon>Babesia</taxon>
    </lineage>
</organism>